<keyword evidence="3" id="KW-0249">Electron transport</keyword>
<dbReference type="SUPFAM" id="SSF52833">
    <property type="entry name" value="Thioredoxin-like"/>
    <property type="match status" value="1"/>
</dbReference>
<accession>A0A838YUF7</accession>
<sequence>MFDKVEIYSKSNCSYCVMAKNYFESNGIDYIEYNVEHIPTFNELLERHPAARTMPQIFINDDLIGGYTDLIAWLEKKE</sequence>
<evidence type="ECO:0000259" key="6">
    <source>
        <dbReference type="Pfam" id="PF00462"/>
    </source>
</evidence>
<comment type="similarity">
    <text evidence="1">Belongs to the glutaredoxin family.</text>
</comment>
<dbReference type="Proteomes" id="UP000585327">
    <property type="component" value="Unassembled WGS sequence"/>
</dbReference>
<reference evidence="7 8" key="1">
    <citation type="submission" date="2020-06" db="EMBL/GenBank/DDBJ databases">
        <title>Dysbiosis in marine aquaculture revealed through microbiome analysis: reverse ecology for environmental sustainability.</title>
        <authorList>
            <person name="Haro-Moreno J.M."/>
            <person name="Coutinho F.H."/>
            <person name="Zaragoza-Solas A."/>
            <person name="Picazo A."/>
            <person name="Almagro-Moreno S."/>
            <person name="Lopez-Perez M."/>
        </authorList>
    </citation>
    <scope>NUCLEOTIDE SEQUENCE [LARGE SCALE GENOMIC DNA]</scope>
    <source>
        <strain evidence="7">MCMED-G42</strain>
    </source>
</reference>
<evidence type="ECO:0000256" key="2">
    <source>
        <dbReference type="ARBA" id="ARBA00022448"/>
    </source>
</evidence>
<organism evidence="7 8">
    <name type="scientific">SAR86 cluster bacterium</name>
    <dbReference type="NCBI Taxonomy" id="2030880"/>
    <lineage>
        <taxon>Bacteria</taxon>
        <taxon>Pseudomonadati</taxon>
        <taxon>Pseudomonadota</taxon>
        <taxon>Gammaproteobacteria</taxon>
        <taxon>SAR86 cluster</taxon>
    </lineage>
</organism>
<dbReference type="PANTHER" id="PTHR46679">
    <property type="match status" value="1"/>
</dbReference>
<dbReference type="PROSITE" id="PS51354">
    <property type="entry name" value="GLUTAREDOXIN_2"/>
    <property type="match status" value="1"/>
</dbReference>
<name>A0A838YUF7_9GAMM</name>
<gene>
    <name evidence="7" type="ORF">H2021_00575</name>
</gene>
<dbReference type="GO" id="GO:0015035">
    <property type="term" value="F:protein-disulfide reductase activity"/>
    <property type="evidence" value="ECO:0007669"/>
    <property type="project" value="TreeGrafter"/>
</dbReference>
<evidence type="ECO:0000313" key="7">
    <source>
        <dbReference type="EMBL" id="MBA4723689.1"/>
    </source>
</evidence>
<dbReference type="InterPro" id="IPR036249">
    <property type="entry name" value="Thioredoxin-like_sf"/>
</dbReference>
<evidence type="ECO:0000256" key="3">
    <source>
        <dbReference type="ARBA" id="ARBA00022982"/>
    </source>
</evidence>
<comment type="caution">
    <text evidence="7">The sequence shown here is derived from an EMBL/GenBank/DDBJ whole genome shotgun (WGS) entry which is preliminary data.</text>
</comment>
<dbReference type="EMBL" id="JACETM010000002">
    <property type="protein sequence ID" value="MBA4723689.1"/>
    <property type="molecule type" value="Genomic_DNA"/>
</dbReference>
<evidence type="ECO:0000256" key="1">
    <source>
        <dbReference type="ARBA" id="ARBA00007787"/>
    </source>
</evidence>
<dbReference type="AlphaFoldDB" id="A0A838YUF7"/>
<dbReference type="PANTHER" id="PTHR46679:SF1">
    <property type="entry name" value="GLUTAREDOXIN-2, MITOCHONDRIAL"/>
    <property type="match status" value="1"/>
</dbReference>
<dbReference type="PRINTS" id="PR00160">
    <property type="entry name" value="GLUTAREDOXIN"/>
</dbReference>
<protein>
    <submittedName>
        <fullName evidence="7">Glutaredoxin</fullName>
    </submittedName>
</protein>
<keyword evidence="4" id="KW-1015">Disulfide bond</keyword>
<dbReference type="Pfam" id="PF00462">
    <property type="entry name" value="Glutaredoxin"/>
    <property type="match status" value="1"/>
</dbReference>
<evidence type="ECO:0000313" key="8">
    <source>
        <dbReference type="Proteomes" id="UP000585327"/>
    </source>
</evidence>
<keyword evidence="2" id="KW-0813">Transport</keyword>
<evidence type="ECO:0000256" key="5">
    <source>
        <dbReference type="ARBA" id="ARBA00023284"/>
    </source>
</evidence>
<evidence type="ECO:0000256" key="4">
    <source>
        <dbReference type="ARBA" id="ARBA00023157"/>
    </source>
</evidence>
<dbReference type="InterPro" id="IPR002109">
    <property type="entry name" value="Glutaredoxin"/>
</dbReference>
<feature type="domain" description="Glutaredoxin" evidence="6">
    <location>
        <begin position="5"/>
        <end position="64"/>
    </location>
</feature>
<dbReference type="InterPro" id="IPR014025">
    <property type="entry name" value="Glutaredoxin_subgr"/>
</dbReference>
<dbReference type="Gene3D" id="3.40.30.10">
    <property type="entry name" value="Glutaredoxin"/>
    <property type="match status" value="1"/>
</dbReference>
<proteinExistence type="inferred from homology"/>
<keyword evidence="5" id="KW-0676">Redox-active center</keyword>